<keyword evidence="5" id="KW-0411">Iron-sulfur</keyword>
<evidence type="ECO:0000259" key="7">
    <source>
        <dbReference type="PROSITE" id="PS51918"/>
    </source>
</evidence>
<dbReference type="EMBL" id="MFFM01000037">
    <property type="protein sequence ID" value="OGF11143.1"/>
    <property type="molecule type" value="Genomic_DNA"/>
</dbReference>
<proteinExistence type="predicted"/>
<sequence length="487" mass="55142">MNILLLNPPFLAKFSREQRSPAVTKSGTFYYPMWLAFAAEVLDQKGHQVKLLDCPASGMEWEQLVPIIREFGPSLVVIDTSTPSIFSDVETGAKIKAMLPDSFVILVGPHVSALPEESLGINDAIDAVALREYEDTLAELAGNLGSGQPIDNIPGMVLRHKGKLINTGERELRDDIDSLPFVSQAYRKHLNYKDYFYAHSQYPIITIITGRGCPYQCVYCVYPQVFCSRKPRLRSIANVADEIEYILENFPDVEELMFEDDTLTFDKKRCLEFAEEIIRRGIKIKWSANSRCDVDLETMQMLKKAGARLFCVGVESGDQNVLDQMKKSMKVERVRQFFRDAKKAGIKLHGCFMVGNPGETRDTLETTLKFAKELNPDTAQFFPIMVYPGTEAYQWAKSNGYLTTGDFREWLTPDGMHNSIVSRPGLSNTELVEFCDRARKEFYMRPSYILRKLLDGLTDPREFKRLAKGGLTLGKHIFKGTYGGARP</sequence>
<gene>
    <name evidence="8" type="ORF">A2024_07710</name>
</gene>
<dbReference type="InterPro" id="IPR006158">
    <property type="entry name" value="Cobalamin-bd"/>
</dbReference>
<evidence type="ECO:0000256" key="2">
    <source>
        <dbReference type="ARBA" id="ARBA00022691"/>
    </source>
</evidence>
<dbReference type="GO" id="GO:0003824">
    <property type="term" value="F:catalytic activity"/>
    <property type="evidence" value="ECO:0007669"/>
    <property type="project" value="InterPro"/>
</dbReference>
<dbReference type="InterPro" id="IPR058240">
    <property type="entry name" value="rSAM_sf"/>
</dbReference>
<dbReference type="PANTHER" id="PTHR43409:SF16">
    <property type="entry name" value="SLR0320 PROTEIN"/>
    <property type="match status" value="1"/>
</dbReference>
<dbReference type="GO" id="GO:0005829">
    <property type="term" value="C:cytosol"/>
    <property type="evidence" value="ECO:0007669"/>
    <property type="project" value="TreeGrafter"/>
</dbReference>
<comment type="cofactor">
    <cofactor evidence="1">
        <name>[4Fe-4S] cluster</name>
        <dbReference type="ChEBI" id="CHEBI:49883"/>
    </cofactor>
</comment>
<reference evidence="8 9" key="1">
    <citation type="journal article" date="2016" name="Nat. Commun.">
        <title>Thousands of microbial genomes shed light on interconnected biogeochemical processes in an aquifer system.</title>
        <authorList>
            <person name="Anantharaman K."/>
            <person name="Brown C.T."/>
            <person name="Hug L.A."/>
            <person name="Sharon I."/>
            <person name="Castelle C.J."/>
            <person name="Probst A.J."/>
            <person name="Thomas B.C."/>
            <person name="Singh A."/>
            <person name="Wilkins M.J."/>
            <person name="Karaoz U."/>
            <person name="Brodie E.L."/>
            <person name="Williams K.H."/>
            <person name="Hubbard S.S."/>
            <person name="Banfield J.F."/>
        </authorList>
    </citation>
    <scope>NUCLEOTIDE SEQUENCE [LARGE SCALE GENOMIC DNA]</scope>
</reference>
<dbReference type="InterPro" id="IPR034466">
    <property type="entry name" value="Methyltransferase_Class_B"/>
</dbReference>
<evidence type="ECO:0000313" key="9">
    <source>
        <dbReference type="Proteomes" id="UP000177230"/>
    </source>
</evidence>
<dbReference type="GO" id="GO:0046872">
    <property type="term" value="F:metal ion binding"/>
    <property type="evidence" value="ECO:0007669"/>
    <property type="project" value="UniProtKB-KW"/>
</dbReference>
<dbReference type="Pfam" id="PF02310">
    <property type="entry name" value="B12-binding"/>
    <property type="match status" value="1"/>
</dbReference>
<accession>A0A1F5RAN1</accession>
<evidence type="ECO:0000256" key="3">
    <source>
        <dbReference type="ARBA" id="ARBA00022723"/>
    </source>
</evidence>
<dbReference type="Gene3D" id="3.80.30.20">
    <property type="entry name" value="tm_1862 like domain"/>
    <property type="match status" value="1"/>
</dbReference>
<dbReference type="SUPFAM" id="SSF102114">
    <property type="entry name" value="Radical SAM enzymes"/>
    <property type="match status" value="1"/>
</dbReference>
<dbReference type="Gene3D" id="3.40.50.280">
    <property type="entry name" value="Cobalamin-binding domain"/>
    <property type="match status" value="1"/>
</dbReference>
<name>A0A1F5RAN1_9BACT</name>
<dbReference type="AlphaFoldDB" id="A0A1F5RAN1"/>
<dbReference type="PROSITE" id="PS51918">
    <property type="entry name" value="RADICAL_SAM"/>
    <property type="match status" value="1"/>
</dbReference>
<dbReference type="Proteomes" id="UP000177230">
    <property type="component" value="Unassembled WGS sequence"/>
</dbReference>
<dbReference type="SFLD" id="SFLDS00029">
    <property type="entry name" value="Radical_SAM"/>
    <property type="match status" value="1"/>
</dbReference>
<comment type="caution">
    <text evidence="8">The sequence shown here is derived from an EMBL/GenBank/DDBJ whole genome shotgun (WGS) entry which is preliminary data.</text>
</comment>
<dbReference type="PROSITE" id="PS51332">
    <property type="entry name" value="B12_BINDING"/>
    <property type="match status" value="1"/>
</dbReference>
<dbReference type="SFLD" id="SFLDG01123">
    <property type="entry name" value="methyltransferase_(Class_B)"/>
    <property type="match status" value="1"/>
</dbReference>
<evidence type="ECO:0000256" key="5">
    <source>
        <dbReference type="ARBA" id="ARBA00023014"/>
    </source>
</evidence>
<dbReference type="SMART" id="SM00729">
    <property type="entry name" value="Elp3"/>
    <property type="match status" value="1"/>
</dbReference>
<evidence type="ECO:0000256" key="4">
    <source>
        <dbReference type="ARBA" id="ARBA00023004"/>
    </source>
</evidence>
<dbReference type="Pfam" id="PF04055">
    <property type="entry name" value="Radical_SAM"/>
    <property type="match status" value="1"/>
</dbReference>
<dbReference type="InterPro" id="IPR007197">
    <property type="entry name" value="rSAM"/>
</dbReference>
<evidence type="ECO:0000259" key="6">
    <source>
        <dbReference type="PROSITE" id="PS51332"/>
    </source>
</evidence>
<dbReference type="SFLD" id="SFLDG01082">
    <property type="entry name" value="B12-binding_domain_containing"/>
    <property type="match status" value="1"/>
</dbReference>
<evidence type="ECO:0000256" key="1">
    <source>
        <dbReference type="ARBA" id="ARBA00001966"/>
    </source>
</evidence>
<dbReference type="PANTHER" id="PTHR43409">
    <property type="entry name" value="ANAEROBIC MAGNESIUM-PROTOPORPHYRIN IX MONOMETHYL ESTER CYCLASE-RELATED"/>
    <property type="match status" value="1"/>
</dbReference>
<dbReference type="InterPro" id="IPR023404">
    <property type="entry name" value="rSAM_horseshoe"/>
</dbReference>
<feature type="domain" description="B12-binding" evidence="6">
    <location>
        <begin position="18"/>
        <end position="151"/>
    </location>
</feature>
<keyword evidence="2" id="KW-0949">S-adenosyl-L-methionine</keyword>
<evidence type="ECO:0000313" key="8">
    <source>
        <dbReference type="EMBL" id="OGF11143.1"/>
    </source>
</evidence>
<keyword evidence="4" id="KW-0408">Iron</keyword>
<dbReference type="GO" id="GO:0031419">
    <property type="term" value="F:cobalamin binding"/>
    <property type="evidence" value="ECO:0007669"/>
    <property type="project" value="InterPro"/>
</dbReference>
<dbReference type="GO" id="GO:0051539">
    <property type="term" value="F:4 iron, 4 sulfur cluster binding"/>
    <property type="evidence" value="ECO:0007669"/>
    <property type="project" value="UniProtKB-KW"/>
</dbReference>
<dbReference type="InterPro" id="IPR006638">
    <property type="entry name" value="Elp3/MiaA/NifB-like_rSAM"/>
</dbReference>
<organism evidence="8 9">
    <name type="scientific">Candidatus Edwardsbacteria bacterium GWF2_54_11</name>
    <dbReference type="NCBI Taxonomy" id="1817851"/>
    <lineage>
        <taxon>Bacteria</taxon>
        <taxon>Candidatus Edwardsiibacteriota</taxon>
    </lineage>
</organism>
<dbReference type="InterPro" id="IPR051198">
    <property type="entry name" value="BchE-like"/>
</dbReference>
<feature type="domain" description="Radical SAM core" evidence="7">
    <location>
        <begin position="199"/>
        <end position="424"/>
    </location>
</feature>
<keyword evidence="3" id="KW-0479">Metal-binding</keyword>
<dbReference type="CDD" id="cd01335">
    <property type="entry name" value="Radical_SAM"/>
    <property type="match status" value="1"/>
</dbReference>
<protein>
    <submittedName>
        <fullName evidence="8">Uncharacterized protein</fullName>
    </submittedName>
</protein>